<dbReference type="AlphaFoldDB" id="C8X8F6"/>
<dbReference type="KEGG" id="nml:Namu_2665"/>
<dbReference type="EMBL" id="CP001737">
    <property type="protein sequence ID" value="ACV79011.1"/>
    <property type="molecule type" value="Genomic_DNA"/>
</dbReference>
<name>C8X8F6_NAKMY</name>
<evidence type="ECO:0000313" key="2">
    <source>
        <dbReference type="EMBL" id="ACV79011.1"/>
    </source>
</evidence>
<reference evidence="2 3" key="2">
    <citation type="journal article" date="2010" name="Stand. Genomic Sci.">
        <title>Complete genome sequence of Nakamurella multipartita type strain (Y-104).</title>
        <authorList>
            <person name="Tice H."/>
            <person name="Mayilraj S."/>
            <person name="Sims D."/>
            <person name="Lapidus A."/>
            <person name="Nolan M."/>
            <person name="Lucas S."/>
            <person name="Glavina Del Rio T."/>
            <person name="Copeland A."/>
            <person name="Cheng J.F."/>
            <person name="Meincke L."/>
            <person name="Bruce D."/>
            <person name="Goodwin L."/>
            <person name="Pitluck S."/>
            <person name="Ivanova N."/>
            <person name="Mavromatis K."/>
            <person name="Ovchinnikova G."/>
            <person name="Pati A."/>
            <person name="Chen A."/>
            <person name="Palaniappan K."/>
            <person name="Land M."/>
            <person name="Hauser L."/>
            <person name="Chang Y.J."/>
            <person name="Jeffries C.D."/>
            <person name="Detter J.C."/>
            <person name="Brettin T."/>
            <person name="Rohde M."/>
            <person name="Goker M."/>
            <person name="Bristow J."/>
            <person name="Eisen J.A."/>
            <person name="Markowitz V."/>
            <person name="Hugenholtz P."/>
            <person name="Kyrpides N.C."/>
            <person name="Klenk H.P."/>
            <person name="Chen F."/>
        </authorList>
    </citation>
    <scope>NUCLEOTIDE SEQUENCE [LARGE SCALE GENOMIC DNA]</scope>
    <source>
        <strain evidence="3">ATCC 700099 / DSM 44233 / CIP 104796 / JCM 9543 / NBRC 105858 / Y-104</strain>
    </source>
</reference>
<evidence type="ECO:0000313" key="3">
    <source>
        <dbReference type="Proteomes" id="UP000002218"/>
    </source>
</evidence>
<accession>C8X8F6</accession>
<evidence type="ECO:0000256" key="1">
    <source>
        <dbReference type="SAM" id="Phobius"/>
    </source>
</evidence>
<gene>
    <name evidence="2" type="ordered locus">Namu_2665</name>
</gene>
<dbReference type="InParanoid" id="C8X8F6"/>
<sequence length="311" mass="33407">MLQPSQEAKSTASQIAADPRSKESWIRAHRLAVIGIVIGLVSLTIAATNFVMTQHPFGWGAPDETQAPNVDILTVRSGDIAWLAAYNLDTDSSEFVNTDFTEMRSAGDDAFFMRELRGGAYSVGYLYITMTLEGANTASTTISNIRASDVVAGPVPAGPRIGHWGEGGGGGPPLRGFLNFEDDQPIQLENVPDPDGHSSDGALFDNSHDVEITSTDKVKLIVLARASRTNSFEFNISYDYAVGGQHGTQTIGLQGVNGATPFRLTASLCDMDNPGVMLNQVTPPVVHWGALNWNTPVDVSNPNFCESYPQF</sequence>
<keyword evidence="1" id="KW-0812">Transmembrane</keyword>
<reference evidence="3" key="1">
    <citation type="submission" date="2009-09" db="EMBL/GenBank/DDBJ databases">
        <title>The complete genome of Nakamurella multipartita DSM 44233.</title>
        <authorList>
            <consortium name="US DOE Joint Genome Institute (JGI-PGF)"/>
            <person name="Lucas S."/>
            <person name="Copeland A."/>
            <person name="Lapidus A."/>
            <person name="Glavina del Rio T."/>
            <person name="Dalin E."/>
            <person name="Tice H."/>
            <person name="Bruce D."/>
            <person name="Goodwin L."/>
            <person name="Pitluck S."/>
            <person name="Kyrpides N."/>
            <person name="Mavromatis K."/>
            <person name="Ivanova N."/>
            <person name="Ovchinnikova G."/>
            <person name="Sims D."/>
            <person name="Meincke L."/>
            <person name="Brettin T."/>
            <person name="Detter J.C."/>
            <person name="Han C."/>
            <person name="Larimer F."/>
            <person name="Land M."/>
            <person name="Hauser L."/>
            <person name="Markowitz V."/>
            <person name="Cheng J.-F."/>
            <person name="Hugenholtz P."/>
            <person name="Woyke T."/>
            <person name="Wu D."/>
            <person name="Klenk H.-P."/>
            <person name="Eisen J.A."/>
        </authorList>
    </citation>
    <scope>NUCLEOTIDE SEQUENCE [LARGE SCALE GENOMIC DNA]</scope>
    <source>
        <strain evidence="3">ATCC 700099 / DSM 44233 / CIP 104796 / JCM 9543 / NBRC 105858 / Y-104</strain>
    </source>
</reference>
<keyword evidence="1" id="KW-1133">Transmembrane helix</keyword>
<dbReference type="HOGENOM" id="CLU_893791_0_0_11"/>
<proteinExistence type="predicted"/>
<protein>
    <submittedName>
        <fullName evidence="2">Uncharacterized protein</fullName>
    </submittedName>
</protein>
<dbReference type="Proteomes" id="UP000002218">
    <property type="component" value="Chromosome"/>
</dbReference>
<feature type="transmembrane region" description="Helical" evidence="1">
    <location>
        <begin position="31"/>
        <end position="52"/>
    </location>
</feature>
<keyword evidence="3" id="KW-1185">Reference proteome</keyword>
<keyword evidence="1" id="KW-0472">Membrane</keyword>
<organism evidence="2 3">
    <name type="scientific">Nakamurella multipartita (strain ATCC 700099 / DSM 44233 / CIP 104796 / JCM 9543 / NBRC 105858 / Y-104)</name>
    <name type="common">Microsphaera multipartita</name>
    <dbReference type="NCBI Taxonomy" id="479431"/>
    <lineage>
        <taxon>Bacteria</taxon>
        <taxon>Bacillati</taxon>
        <taxon>Actinomycetota</taxon>
        <taxon>Actinomycetes</taxon>
        <taxon>Nakamurellales</taxon>
        <taxon>Nakamurellaceae</taxon>
        <taxon>Nakamurella</taxon>
    </lineage>
</organism>